<dbReference type="EMBL" id="CAJVPL010001857">
    <property type="protein sequence ID" value="CAG8590275.1"/>
    <property type="molecule type" value="Genomic_DNA"/>
</dbReference>
<keyword evidence="2" id="KW-1185">Reference proteome</keyword>
<protein>
    <submittedName>
        <fullName evidence="1">12324_t:CDS:1</fullName>
    </submittedName>
</protein>
<accession>A0A9N9C5V7</accession>
<dbReference type="Proteomes" id="UP000789831">
    <property type="component" value="Unassembled WGS sequence"/>
</dbReference>
<evidence type="ECO:0000313" key="2">
    <source>
        <dbReference type="Proteomes" id="UP000789831"/>
    </source>
</evidence>
<dbReference type="AlphaFoldDB" id="A0A9N9C5V7"/>
<evidence type="ECO:0000313" key="1">
    <source>
        <dbReference type="EMBL" id="CAG8590275.1"/>
    </source>
</evidence>
<sequence length="180" mass="20241">MIMNCLITERFSSSHHDYKQSLTNVIRSSGRIMTKIARLKNISLTNGSSVSLNHEDRSERLVRRKSREPIFFAMAISDPNVFLDLLDLFLFCSSSTSSLGDDTVVLFSTRCVLLVALTESMSTTVFNRISDFMKDEPVKHITAGSVIYKGTEEDQTISKDELLKLTINAIRSMKYIAGAF</sequence>
<reference evidence="1" key="1">
    <citation type="submission" date="2021-06" db="EMBL/GenBank/DDBJ databases">
        <authorList>
            <person name="Kallberg Y."/>
            <person name="Tangrot J."/>
            <person name="Rosling A."/>
        </authorList>
    </citation>
    <scope>NUCLEOTIDE SEQUENCE</scope>
    <source>
        <strain evidence="1">MT106</strain>
    </source>
</reference>
<proteinExistence type="predicted"/>
<name>A0A9N9C5V7_9GLOM</name>
<organism evidence="1 2">
    <name type="scientific">Ambispora gerdemannii</name>
    <dbReference type="NCBI Taxonomy" id="144530"/>
    <lineage>
        <taxon>Eukaryota</taxon>
        <taxon>Fungi</taxon>
        <taxon>Fungi incertae sedis</taxon>
        <taxon>Mucoromycota</taxon>
        <taxon>Glomeromycotina</taxon>
        <taxon>Glomeromycetes</taxon>
        <taxon>Archaeosporales</taxon>
        <taxon>Ambisporaceae</taxon>
        <taxon>Ambispora</taxon>
    </lineage>
</organism>
<gene>
    <name evidence="1" type="ORF">AGERDE_LOCUS8570</name>
</gene>
<comment type="caution">
    <text evidence="1">The sequence shown here is derived from an EMBL/GenBank/DDBJ whole genome shotgun (WGS) entry which is preliminary data.</text>
</comment>
<dbReference type="OrthoDB" id="2361517at2759"/>